<feature type="compositionally biased region" description="Polar residues" evidence="6">
    <location>
        <begin position="349"/>
        <end position="366"/>
    </location>
</feature>
<feature type="compositionally biased region" description="Basic and acidic residues" evidence="6">
    <location>
        <begin position="163"/>
        <end position="182"/>
    </location>
</feature>
<dbReference type="Gene3D" id="2.130.10.10">
    <property type="entry name" value="YVTN repeat-like/Quinoprotein amine dehydrogenase"/>
    <property type="match status" value="1"/>
</dbReference>
<dbReference type="PROSITE" id="PS50014">
    <property type="entry name" value="BROMODOMAIN_2"/>
    <property type="match status" value="1"/>
</dbReference>
<dbReference type="GO" id="GO:0043161">
    <property type="term" value="P:proteasome-mediated ubiquitin-dependent protein catabolic process"/>
    <property type="evidence" value="ECO:0007669"/>
    <property type="project" value="TreeGrafter"/>
</dbReference>
<dbReference type="InterPro" id="IPR001487">
    <property type="entry name" value="Bromodomain"/>
</dbReference>
<evidence type="ECO:0000313" key="10">
    <source>
        <dbReference type="Proteomes" id="UP000682877"/>
    </source>
</evidence>
<evidence type="ECO:0000256" key="5">
    <source>
        <dbReference type="PROSITE-ProRule" id="PRU00221"/>
    </source>
</evidence>
<dbReference type="SMART" id="SM00297">
    <property type="entry name" value="BROMO"/>
    <property type="match status" value="1"/>
</dbReference>
<keyword evidence="7" id="KW-0472">Membrane</keyword>
<feature type="compositionally biased region" description="Basic and acidic residues" evidence="6">
    <location>
        <begin position="417"/>
        <end position="437"/>
    </location>
</feature>
<evidence type="ECO:0000259" key="8">
    <source>
        <dbReference type="PROSITE" id="PS50014"/>
    </source>
</evidence>
<reference evidence="9" key="1">
    <citation type="submission" date="2021-01" db="EMBL/GenBank/DDBJ databases">
        <authorList>
            <person name="Bezrukov I."/>
        </authorList>
    </citation>
    <scope>NUCLEOTIDE SEQUENCE</scope>
</reference>
<keyword evidence="7" id="KW-0812">Transmembrane</keyword>
<dbReference type="Pfam" id="PF21505">
    <property type="entry name" value="RPN2_N"/>
    <property type="match status" value="1"/>
</dbReference>
<dbReference type="Gene3D" id="1.25.10.10">
    <property type="entry name" value="Leucine-rich Repeat Variant"/>
    <property type="match status" value="1"/>
</dbReference>
<dbReference type="SUPFAM" id="SSF48371">
    <property type="entry name" value="ARM repeat"/>
    <property type="match status" value="1"/>
</dbReference>
<sequence length="1659" mass="184325">MKRKSGHKKGKKSKKSKTINEEGNLNESTENAENQTSEQSSEAPVECENDESKMEVDAPLSTGTGNSPVASVDIADSIAAKSVARVKVKLKTSKAPEPDETLGNDIDKAVSEKPVVPAEKKEELVPPRLPERKPVFLNVYRKTKGIKIKTSKAVDGSSSVTEKSADTVKKEEKKTDQNSRYNKQELEDSLTVIKKIMKMDAADPFNVPVNPEALGIPDYFDIIKTPMDFGTICNNYEKGNKYMNSEDVYKDVNYIWNNCSKYNKKGDYIVDLMKRVKKNFMKYWTAAGLYTEQSAAENTEDGGKASTKGSQSKQKSHKRHGRHHKSDCMCAVCVLKRRKRERERDSGAQEESSPAGSPSVDNSSINMGEEQDMDIDVDKTEQEKTEIVELDSPVSKTQRVTENKQEVEEEENVEVESENKTEANVEDKTQSIDRSMEETGDEPVTSAAEKSVVLASLEGPKSTQNEEEEKEKQLQEQKKRQELERKEWRIKMQEKFQVRNPQLLSLCETLFPNENNHNSVWNGPHSLFKRRGGSSNHSSALHKAIETSEIRRRLVPIRVLKFRFDLGSSIEMETAMISSASSVLAMLNETHPSLKLQALINLNRFVHQFWPEISASLPILECLYEDEKFDQRFRQLAALLISKVFYYLGEINDSLSSALGAGSFLAVPDESDYYHTLLAKAIDEYASLRSKAVELNEMVDIDHRLEAIVEKLFENDGKYQQAMGIAIECRRLDKLEEAITKSKDVQKSLSYCINVSHSFINRIEYRFEVLRLLVNVYQKLTCPDYLSICQCLMFLDEPQGVASILEKLIRSEDKDDALLALQIAFDLVENEQQAFLMSVRDSLPMPKTLPVVAVQAAETSTAQRENTAGDVQLTDETDHADAVYTERLTKVKGILSGETSIQLTLQFLYTNDISGYLILETNEQSDESWYSELHGAIIYANAIKHARTARDEFYEENSVWLSRATTWAKFSAIAGLGVIHRGHLQQSRSLMAPYLPQGGATGGGSSYSQGGALYALGIIHANHGEGIRQFLRDNLRSTSVEVIQHGACLGLGLASLGTADECIYDDIKNVLYTDSAVAGEAAGISLGLLFVGTATDKANEMLAYAHKTQHEKIIRGLVLGIALTVYGREEGADTLIEQMTRDQDPIIRYGRMYTLALAYRGTANGKAIRQLLHFAVSDVPCIVSLISQSYNPHVRYGSALAVGISCAGTGLSEAISLLEPLTSDVVDFVRQGALIAMAMVMVQISEASDSRVGAFRRQLGKILHDGLADDMSNNMGAYLASGILDAGGSNVTIRLLSKTKHDKVTAVIGLAVFSQFWYWYPLIYFISLAFSPTAFIGLNYDLKFPKFEFMSHAKPSLFEYPKQATVVTAYTAAKLPTALLSTSAKAIKSRDKNKNETEQKIIAEKAASAEKSCNESGAGKGKASIEKETDTVQVDSTATMEKTAMSEAMFEILANPSRVLPGQEKYIKMIESSRYVPMKLASSGFVLLKDLHPMYPKFGDVEFTTVQDGGGLDFREVCSVPKLGKVTCCHFSSDGKFLASAGHDREPGYYCLGTMDDHTAPVMSLDFHPKKTEMFCSSDSSGVIRYWNIDTFSSLDTLEASFTTFSYHSQPLISVFESLDFPSRGENGASRSGSSHQMENILLQLFKTSCQLWMLKLIN</sequence>
<keyword evidence="2" id="KW-0647">Proteasome</keyword>
<dbReference type="InterPro" id="IPR001680">
    <property type="entry name" value="WD40_rpt"/>
</dbReference>
<proteinExistence type="predicted"/>
<gene>
    <name evidence="9" type="ORF">AARE701A_LOCUS3943</name>
</gene>
<dbReference type="InterPro" id="IPR015943">
    <property type="entry name" value="WD40/YVTN_repeat-like_dom_sf"/>
</dbReference>
<dbReference type="Gene3D" id="1.20.920.10">
    <property type="entry name" value="Bromodomain-like"/>
    <property type="match status" value="1"/>
</dbReference>
<feature type="compositionally biased region" description="Basic residues" evidence="6">
    <location>
        <begin position="1"/>
        <end position="17"/>
    </location>
</feature>
<evidence type="ECO:0000256" key="1">
    <source>
        <dbReference type="ARBA" id="ARBA00022737"/>
    </source>
</evidence>
<feature type="compositionally biased region" description="Basic and acidic residues" evidence="6">
    <location>
        <begin position="376"/>
        <end position="387"/>
    </location>
</feature>
<dbReference type="InterPro" id="IPR011989">
    <property type="entry name" value="ARM-like"/>
</dbReference>
<dbReference type="InterPro" id="IPR048570">
    <property type="entry name" value="PSMD1_RPN2_N"/>
</dbReference>
<dbReference type="InterPro" id="IPR016024">
    <property type="entry name" value="ARM-type_fold"/>
</dbReference>
<feature type="compositionally biased region" description="Acidic residues" evidence="6">
    <location>
        <begin position="407"/>
        <end position="416"/>
    </location>
</feature>
<dbReference type="Pfam" id="PF00439">
    <property type="entry name" value="Bromodomain"/>
    <property type="match status" value="1"/>
</dbReference>
<dbReference type="CDD" id="cd05494">
    <property type="entry name" value="Bromodomain_1"/>
    <property type="match status" value="1"/>
</dbReference>
<dbReference type="SMART" id="SM00320">
    <property type="entry name" value="WD40"/>
    <property type="match status" value="2"/>
</dbReference>
<dbReference type="PRINTS" id="PR00503">
    <property type="entry name" value="BROMODOMAIN"/>
</dbReference>
<dbReference type="GO" id="GO:0005634">
    <property type="term" value="C:nucleus"/>
    <property type="evidence" value="ECO:0007669"/>
    <property type="project" value="TreeGrafter"/>
</dbReference>
<evidence type="ECO:0000256" key="7">
    <source>
        <dbReference type="SAM" id="Phobius"/>
    </source>
</evidence>
<accession>A0A8S1ZL66</accession>
<dbReference type="PANTHER" id="PTHR10943:SF2">
    <property type="entry name" value="26S PROTEASOME NON-ATPASE REGULATORY SUBUNIT 1"/>
    <property type="match status" value="1"/>
</dbReference>
<dbReference type="SUPFAM" id="SSF50978">
    <property type="entry name" value="WD40 repeat-like"/>
    <property type="match status" value="1"/>
</dbReference>
<dbReference type="InterPro" id="IPR036427">
    <property type="entry name" value="Bromodomain-like_sf"/>
</dbReference>
<keyword evidence="3 4" id="KW-0103">Bromodomain</keyword>
<feature type="compositionally biased region" description="Basic and acidic residues" evidence="6">
    <location>
        <begin position="470"/>
        <end position="479"/>
    </location>
</feature>
<dbReference type="PANTHER" id="PTHR10943">
    <property type="entry name" value="26S PROTEASOME NON-ATPASE REGULATORY SUBUNIT"/>
    <property type="match status" value="1"/>
</dbReference>
<protein>
    <recommendedName>
        <fullName evidence="8">Bromo domain-containing protein</fullName>
    </recommendedName>
</protein>
<feature type="compositionally biased region" description="Basic residues" evidence="6">
    <location>
        <begin position="314"/>
        <end position="323"/>
    </location>
</feature>
<feature type="region of interest" description="Disordered" evidence="6">
    <location>
        <begin position="340"/>
        <end position="479"/>
    </location>
</feature>
<feature type="region of interest" description="Disordered" evidence="6">
    <location>
        <begin position="296"/>
        <end position="323"/>
    </location>
</feature>
<organism evidence="9 10">
    <name type="scientific">Arabidopsis arenosa</name>
    <name type="common">Sand rock-cress</name>
    <name type="synonym">Cardaminopsis arenosa</name>
    <dbReference type="NCBI Taxonomy" id="38785"/>
    <lineage>
        <taxon>Eukaryota</taxon>
        <taxon>Viridiplantae</taxon>
        <taxon>Streptophyta</taxon>
        <taxon>Embryophyta</taxon>
        <taxon>Tracheophyta</taxon>
        <taxon>Spermatophyta</taxon>
        <taxon>Magnoliopsida</taxon>
        <taxon>eudicotyledons</taxon>
        <taxon>Gunneridae</taxon>
        <taxon>Pentapetalae</taxon>
        <taxon>rosids</taxon>
        <taxon>malvids</taxon>
        <taxon>Brassicales</taxon>
        <taxon>Brassicaceae</taxon>
        <taxon>Camelineae</taxon>
        <taxon>Arabidopsis</taxon>
    </lineage>
</organism>
<dbReference type="InterPro" id="IPR036322">
    <property type="entry name" value="WD40_repeat_dom_sf"/>
</dbReference>
<dbReference type="PROSITE" id="PS00633">
    <property type="entry name" value="BROMODOMAIN_1"/>
    <property type="match status" value="1"/>
</dbReference>
<dbReference type="InterPro" id="IPR040623">
    <property type="entry name" value="RPN2_C"/>
</dbReference>
<name>A0A8S1ZL66_ARAAE</name>
<feature type="repeat" description="WD" evidence="5">
    <location>
        <begin position="1555"/>
        <end position="1597"/>
    </location>
</feature>
<dbReference type="Pfam" id="PF00400">
    <property type="entry name" value="WD40"/>
    <property type="match status" value="2"/>
</dbReference>
<evidence type="ECO:0000256" key="4">
    <source>
        <dbReference type="PROSITE-ProRule" id="PRU00035"/>
    </source>
</evidence>
<feature type="transmembrane region" description="Helical" evidence="7">
    <location>
        <begin position="1317"/>
        <end position="1340"/>
    </location>
</feature>
<evidence type="ECO:0000256" key="2">
    <source>
        <dbReference type="ARBA" id="ARBA00022942"/>
    </source>
</evidence>
<feature type="region of interest" description="Disordered" evidence="6">
    <location>
        <begin position="89"/>
        <end position="124"/>
    </location>
</feature>
<keyword evidence="1" id="KW-0677">Repeat</keyword>
<feature type="region of interest" description="Disordered" evidence="6">
    <location>
        <begin position="1"/>
        <end position="70"/>
    </location>
</feature>
<keyword evidence="7" id="KW-1133">Transmembrane helix</keyword>
<dbReference type="Proteomes" id="UP000682877">
    <property type="component" value="Chromosome 1"/>
</dbReference>
<dbReference type="SUPFAM" id="SSF47370">
    <property type="entry name" value="Bromodomain"/>
    <property type="match status" value="1"/>
</dbReference>
<dbReference type="PROSITE" id="PS50082">
    <property type="entry name" value="WD_REPEATS_2"/>
    <property type="match status" value="1"/>
</dbReference>
<evidence type="ECO:0000256" key="3">
    <source>
        <dbReference type="ARBA" id="ARBA00023117"/>
    </source>
</evidence>
<feature type="domain" description="Bromo" evidence="8">
    <location>
        <begin position="197"/>
        <end position="270"/>
    </location>
</feature>
<dbReference type="GO" id="GO:0034515">
    <property type="term" value="C:proteasome storage granule"/>
    <property type="evidence" value="ECO:0007669"/>
    <property type="project" value="TreeGrafter"/>
</dbReference>
<dbReference type="Pfam" id="PF01851">
    <property type="entry name" value="PC_rep"/>
    <property type="match status" value="2"/>
</dbReference>
<dbReference type="InterPro" id="IPR002015">
    <property type="entry name" value="Proteasome/cyclosome_rpt"/>
</dbReference>
<evidence type="ECO:0000313" key="9">
    <source>
        <dbReference type="EMBL" id="CAE5960514.1"/>
    </source>
</evidence>
<dbReference type="Pfam" id="PF18004">
    <property type="entry name" value="RPN2_C"/>
    <property type="match status" value="1"/>
</dbReference>
<feature type="compositionally biased region" description="Polar residues" evidence="6">
    <location>
        <begin position="21"/>
        <end position="42"/>
    </location>
</feature>
<evidence type="ECO:0000256" key="6">
    <source>
        <dbReference type="SAM" id="MobiDB-lite"/>
    </source>
</evidence>
<dbReference type="EMBL" id="LR999451">
    <property type="protein sequence ID" value="CAE5960514.1"/>
    <property type="molecule type" value="Genomic_DNA"/>
</dbReference>
<keyword evidence="5" id="KW-0853">WD repeat</keyword>
<feature type="region of interest" description="Disordered" evidence="6">
    <location>
        <begin position="151"/>
        <end position="182"/>
    </location>
</feature>
<dbReference type="InterPro" id="IPR018359">
    <property type="entry name" value="Bromodomain_CS"/>
</dbReference>
<dbReference type="GO" id="GO:0008540">
    <property type="term" value="C:proteasome regulatory particle, base subcomplex"/>
    <property type="evidence" value="ECO:0007669"/>
    <property type="project" value="TreeGrafter"/>
</dbReference>
<keyword evidence="10" id="KW-1185">Reference proteome</keyword>